<proteinExistence type="predicted"/>
<dbReference type="EMBL" id="JBHSCX010000021">
    <property type="protein sequence ID" value="MFC4364186.1"/>
    <property type="molecule type" value="Genomic_DNA"/>
</dbReference>
<sequence>MTCSNTSGAAKHSGLCNVHYPYTRIAPNNDVRATHQRDCTLGKTMVPVQEVDQSLGFEANMDLISLEDFIREMDDNAKLGTYCPAGKLGGRAHFCVDKGRRSVDGRRLAWLWVFPQGQVRPAHKVMSDNPTLIWTKQQIVDAYKSANNKTLPMWTRHVDQHSELAITFCLPFPA</sequence>
<dbReference type="Proteomes" id="UP001595840">
    <property type="component" value="Unassembled WGS sequence"/>
</dbReference>
<accession>A0ABV8V8E8</accession>
<gene>
    <name evidence="1" type="ORF">ACFOX3_17880</name>
</gene>
<evidence type="ECO:0000313" key="2">
    <source>
        <dbReference type="Proteomes" id="UP001595840"/>
    </source>
</evidence>
<organism evidence="1 2">
    <name type="scientific">Simiduia curdlanivorans</name>
    <dbReference type="NCBI Taxonomy" id="1492769"/>
    <lineage>
        <taxon>Bacteria</taxon>
        <taxon>Pseudomonadati</taxon>
        <taxon>Pseudomonadota</taxon>
        <taxon>Gammaproteobacteria</taxon>
        <taxon>Cellvibrionales</taxon>
        <taxon>Cellvibrionaceae</taxon>
        <taxon>Simiduia</taxon>
    </lineage>
</organism>
<protein>
    <submittedName>
        <fullName evidence="1">Uncharacterized protein</fullName>
    </submittedName>
</protein>
<comment type="caution">
    <text evidence="1">The sequence shown here is derived from an EMBL/GenBank/DDBJ whole genome shotgun (WGS) entry which is preliminary data.</text>
</comment>
<evidence type="ECO:0000313" key="1">
    <source>
        <dbReference type="EMBL" id="MFC4364186.1"/>
    </source>
</evidence>
<keyword evidence="2" id="KW-1185">Reference proteome</keyword>
<reference evidence="2" key="1">
    <citation type="journal article" date="2019" name="Int. J. Syst. Evol. Microbiol.">
        <title>The Global Catalogue of Microorganisms (GCM) 10K type strain sequencing project: providing services to taxonomists for standard genome sequencing and annotation.</title>
        <authorList>
            <consortium name="The Broad Institute Genomics Platform"/>
            <consortium name="The Broad Institute Genome Sequencing Center for Infectious Disease"/>
            <person name="Wu L."/>
            <person name="Ma J."/>
        </authorList>
    </citation>
    <scope>NUCLEOTIDE SEQUENCE [LARGE SCALE GENOMIC DNA]</scope>
    <source>
        <strain evidence="2">CECT 8570</strain>
    </source>
</reference>
<name>A0ABV8V8E8_9GAMM</name>
<dbReference type="RefSeq" id="WP_290262527.1">
    <property type="nucleotide sequence ID" value="NZ_JAUFQG010000004.1"/>
</dbReference>